<dbReference type="InterPro" id="IPR005886">
    <property type="entry name" value="UDP_G4E"/>
</dbReference>
<dbReference type="PANTHER" id="PTHR43725:SF47">
    <property type="entry name" value="UDP-GLUCOSE 4-EPIMERASE"/>
    <property type="match status" value="1"/>
</dbReference>
<dbReference type="CDD" id="cd05247">
    <property type="entry name" value="UDP_G4E_1_SDR_e"/>
    <property type="match status" value="1"/>
</dbReference>
<dbReference type="EMBL" id="CAADFA010000121">
    <property type="protein sequence ID" value="VFJ53246.1"/>
    <property type="molecule type" value="Genomic_DNA"/>
</dbReference>
<comment type="pathway">
    <text evidence="3 9">Carbohydrate metabolism; galactose metabolism.</text>
</comment>
<evidence type="ECO:0000256" key="2">
    <source>
        <dbReference type="ARBA" id="ARBA00001911"/>
    </source>
</evidence>
<dbReference type="EC" id="5.1.3.2" evidence="5 9"/>
<dbReference type="NCBIfam" id="NF007956">
    <property type="entry name" value="PRK10675.1"/>
    <property type="match status" value="1"/>
</dbReference>
<comment type="subunit">
    <text evidence="9">Homodimer.</text>
</comment>
<dbReference type="EMBL" id="CAADEZ010000037">
    <property type="protein sequence ID" value="VFJ46429.1"/>
    <property type="molecule type" value="Genomic_DNA"/>
</dbReference>
<reference evidence="11" key="1">
    <citation type="submission" date="2019-02" db="EMBL/GenBank/DDBJ databases">
        <authorList>
            <person name="Gruber-Vodicka R. H."/>
            <person name="Seah K. B. B."/>
        </authorList>
    </citation>
    <scope>NUCLEOTIDE SEQUENCE</scope>
    <source>
        <strain evidence="11">BECK_BZ163</strain>
        <strain evidence="13">BECK_BZ164</strain>
        <strain evidence="12">BECK_BZ165</strain>
    </source>
</reference>
<dbReference type="NCBIfam" id="TIGR01179">
    <property type="entry name" value="galE"/>
    <property type="match status" value="1"/>
</dbReference>
<dbReference type="SUPFAM" id="SSF51735">
    <property type="entry name" value="NAD(P)-binding Rossmann-fold domains"/>
    <property type="match status" value="1"/>
</dbReference>
<dbReference type="AlphaFoldDB" id="A0A450S3U3"/>
<evidence type="ECO:0000313" key="12">
    <source>
        <dbReference type="EMBL" id="VFJ53246.1"/>
    </source>
</evidence>
<evidence type="ECO:0000256" key="1">
    <source>
        <dbReference type="ARBA" id="ARBA00000083"/>
    </source>
</evidence>
<dbReference type="GO" id="GO:0005829">
    <property type="term" value="C:cytosol"/>
    <property type="evidence" value="ECO:0007669"/>
    <property type="project" value="TreeGrafter"/>
</dbReference>
<dbReference type="UniPathway" id="UPA00214"/>
<dbReference type="GO" id="GO:0006012">
    <property type="term" value="P:galactose metabolic process"/>
    <property type="evidence" value="ECO:0007669"/>
    <property type="project" value="UniProtKB-UniPathway"/>
</dbReference>
<comment type="similarity">
    <text evidence="4 9">Belongs to the NAD(P)-dependent epimerase/dehydratase family.</text>
</comment>
<evidence type="ECO:0000256" key="3">
    <source>
        <dbReference type="ARBA" id="ARBA00004947"/>
    </source>
</evidence>
<evidence type="ECO:0000256" key="5">
    <source>
        <dbReference type="ARBA" id="ARBA00013189"/>
    </source>
</evidence>
<dbReference type="Gene3D" id="3.40.50.720">
    <property type="entry name" value="NAD(P)-binding Rossmann-like Domain"/>
    <property type="match status" value="1"/>
</dbReference>
<dbReference type="EMBL" id="CAADFL010000035">
    <property type="protein sequence ID" value="VFK07226.1"/>
    <property type="molecule type" value="Genomic_DNA"/>
</dbReference>
<dbReference type="GO" id="GO:0003978">
    <property type="term" value="F:UDP-glucose 4-epimerase activity"/>
    <property type="evidence" value="ECO:0007669"/>
    <property type="project" value="UniProtKB-UniRule"/>
</dbReference>
<evidence type="ECO:0000256" key="4">
    <source>
        <dbReference type="ARBA" id="ARBA00007637"/>
    </source>
</evidence>
<dbReference type="Pfam" id="PF16363">
    <property type="entry name" value="GDP_Man_Dehyd"/>
    <property type="match status" value="1"/>
</dbReference>
<comment type="catalytic activity">
    <reaction evidence="1 9">
        <text>UDP-alpha-D-glucose = UDP-alpha-D-galactose</text>
        <dbReference type="Rhea" id="RHEA:22168"/>
        <dbReference type="ChEBI" id="CHEBI:58885"/>
        <dbReference type="ChEBI" id="CHEBI:66914"/>
        <dbReference type="EC" id="5.1.3.2"/>
    </reaction>
</comment>
<evidence type="ECO:0000256" key="9">
    <source>
        <dbReference type="RuleBase" id="RU366046"/>
    </source>
</evidence>
<dbReference type="PANTHER" id="PTHR43725">
    <property type="entry name" value="UDP-GLUCOSE 4-EPIMERASE"/>
    <property type="match status" value="1"/>
</dbReference>
<evidence type="ECO:0000259" key="10">
    <source>
        <dbReference type="Pfam" id="PF16363"/>
    </source>
</evidence>
<dbReference type="InterPro" id="IPR016040">
    <property type="entry name" value="NAD(P)-bd_dom"/>
</dbReference>
<dbReference type="InterPro" id="IPR036291">
    <property type="entry name" value="NAD(P)-bd_dom_sf"/>
</dbReference>
<protein>
    <recommendedName>
        <fullName evidence="6 9">UDP-glucose 4-epimerase</fullName>
        <ecNumber evidence="5 9">5.1.3.2</ecNumber>
    </recommendedName>
</protein>
<dbReference type="Gene3D" id="3.90.25.10">
    <property type="entry name" value="UDP-galactose 4-epimerase, domain 1"/>
    <property type="match status" value="1"/>
</dbReference>
<accession>A0A450S3U3</accession>
<evidence type="ECO:0000256" key="7">
    <source>
        <dbReference type="ARBA" id="ARBA00023027"/>
    </source>
</evidence>
<feature type="domain" description="NAD(P)-binding" evidence="10">
    <location>
        <begin position="4"/>
        <end position="323"/>
    </location>
</feature>
<evidence type="ECO:0000313" key="13">
    <source>
        <dbReference type="EMBL" id="VFK07226.1"/>
    </source>
</evidence>
<proteinExistence type="inferred from homology"/>
<name>A0A450S3U3_9GAMM</name>
<evidence type="ECO:0000313" key="11">
    <source>
        <dbReference type="EMBL" id="VFJ46429.1"/>
    </source>
</evidence>
<keyword evidence="8 9" id="KW-0413">Isomerase</keyword>
<keyword evidence="9" id="KW-0119">Carbohydrate metabolism</keyword>
<sequence>MTILLTGGSGYIGSHTAVVLVGKGHRVVLLDNLSNSHRKVTRNLEEITGTKIPFIECDVRDTVSVGRILKQHNIDAVIHFAGLKAVGVSVERPIDYYANNVYGTISLLQAMKSCGIRRLIFSSSAAVYGNPRYLPIDERHPTGATNPYGRSKLHIEQILHDVAGSDHTWRIACLRYFNPVGAHDSGLIGEQPNGIPNNLMPYIAGVAAGSLPHLDVFGNDYETNDGTGVRDYVHVMDLAEGHCAALDYLRTRTSGISVFNLGTGNGFSVLDMIKAFETASHRRIPYRFVPRRPGDVAACYARAEKAAAQLGWKTTRILPDMCASSWKFQTLSARAYSEPDI</sequence>
<organism evidence="11">
    <name type="scientific">Candidatus Kentrum sp. FM</name>
    <dbReference type="NCBI Taxonomy" id="2126340"/>
    <lineage>
        <taxon>Bacteria</taxon>
        <taxon>Pseudomonadati</taxon>
        <taxon>Pseudomonadota</taxon>
        <taxon>Gammaproteobacteria</taxon>
        <taxon>Candidatus Kentrum</taxon>
    </lineage>
</organism>
<gene>
    <name evidence="11" type="ORF">BECKFM1743A_GA0114220_100371</name>
    <name evidence="13" type="ORF">BECKFM1743B_GA0114221_100351</name>
    <name evidence="12" type="ORF">BECKFM1743C_GA0114222_101212</name>
</gene>
<evidence type="ECO:0000256" key="6">
    <source>
        <dbReference type="ARBA" id="ARBA00018569"/>
    </source>
</evidence>
<evidence type="ECO:0000256" key="8">
    <source>
        <dbReference type="ARBA" id="ARBA00023235"/>
    </source>
</evidence>
<keyword evidence="7 9" id="KW-0520">NAD</keyword>
<comment type="cofactor">
    <cofactor evidence="2 9">
        <name>NAD(+)</name>
        <dbReference type="ChEBI" id="CHEBI:57540"/>
    </cofactor>
</comment>